<feature type="region of interest" description="Disordered" evidence="1">
    <location>
        <begin position="1"/>
        <end position="20"/>
    </location>
</feature>
<accession>F9W9H8</accession>
<evidence type="ECO:0000313" key="2">
    <source>
        <dbReference type="EMBL" id="CCD13878.1"/>
    </source>
</evidence>
<dbReference type="Proteomes" id="UP000000702">
    <property type="component" value="Unassembled WGS sequence"/>
</dbReference>
<feature type="compositionally biased region" description="Basic and acidic residues" evidence="1">
    <location>
        <begin position="81"/>
        <end position="92"/>
    </location>
</feature>
<sequence length="106" mass="12360">MERKANAPRRGGAIPQTHHRNMMCSAPLIWRIDTPQRSYNRHARFFGRREKGKGRKTPTNTAIRPTIPCVGFKWRRARGATKGDWRHEKEGRGATPHAWVDTLQYR</sequence>
<proteinExistence type="predicted"/>
<name>F9W9H8_TRYCI</name>
<gene>
    <name evidence="2" type="ORF">TCIL3000_0_45680</name>
</gene>
<keyword evidence="3" id="KW-1185">Reference proteome</keyword>
<reference evidence="2 3" key="2">
    <citation type="journal article" date="2012" name="Proc. Natl. Acad. Sci. U.S.A.">
        <title>Antigenic diversity is generated by distinct evolutionary mechanisms in African trypanosome species.</title>
        <authorList>
            <person name="Jackson A.P."/>
            <person name="Berry A."/>
            <person name="Aslett M."/>
            <person name="Allison H.C."/>
            <person name="Burton P."/>
            <person name="Vavrova-Anderson J."/>
            <person name="Brown R."/>
            <person name="Browne H."/>
            <person name="Corton N."/>
            <person name="Hauser H."/>
            <person name="Gamble J."/>
            <person name="Gilderthorp R."/>
            <person name="Marcello L."/>
            <person name="McQuillan J."/>
            <person name="Otto T.D."/>
            <person name="Quail M.A."/>
            <person name="Sanders M.J."/>
            <person name="van Tonder A."/>
            <person name="Ginger M.L."/>
            <person name="Field M.C."/>
            <person name="Barry J.D."/>
            <person name="Hertz-Fowler C."/>
            <person name="Berriman M."/>
        </authorList>
    </citation>
    <scope>NUCLEOTIDE SEQUENCE [LARGE SCALE GENOMIC DNA]</scope>
    <source>
        <strain evidence="2 3">IL3000</strain>
    </source>
</reference>
<evidence type="ECO:0000256" key="1">
    <source>
        <dbReference type="SAM" id="MobiDB-lite"/>
    </source>
</evidence>
<dbReference type="EMBL" id="CAEQ01001312">
    <property type="protein sequence ID" value="CCD13878.1"/>
    <property type="molecule type" value="Genomic_DNA"/>
</dbReference>
<comment type="caution">
    <text evidence="2">The sequence shown here is derived from an EMBL/GenBank/DDBJ whole genome shotgun (WGS) entry which is preliminary data.</text>
</comment>
<feature type="region of interest" description="Disordered" evidence="1">
    <location>
        <begin position="80"/>
        <end position="106"/>
    </location>
</feature>
<dbReference type="AlphaFoldDB" id="F9W9H8"/>
<protein>
    <submittedName>
        <fullName evidence="2">Uncharacterized protein</fullName>
    </submittedName>
</protein>
<reference evidence="3" key="1">
    <citation type="submission" date="2011-07" db="EMBL/GenBank/DDBJ databases">
        <title>Divergent evolution of antigenic variation in African trypanosomes.</title>
        <authorList>
            <person name="Jackson A.P."/>
            <person name="Berry A."/>
            <person name="Allison H.C."/>
            <person name="Burton P."/>
            <person name="Anderson J."/>
            <person name="Aslett M."/>
            <person name="Brown R."/>
            <person name="Corton N."/>
            <person name="Harris D."/>
            <person name="Hauser H."/>
            <person name="Gamble J."/>
            <person name="Gilderthorp R."/>
            <person name="McQuillan J."/>
            <person name="Quail M.A."/>
            <person name="Sanders M."/>
            <person name="Van Tonder A."/>
            <person name="Ginger M.L."/>
            <person name="Donelson J.E."/>
            <person name="Field M.C."/>
            <person name="Barry J.D."/>
            <person name="Berriman M."/>
            <person name="Hertz-Fowler C."/>
        </authorList>
    </citation>
    <scope>NUCLEOTIDE SEQUENCE [LARGE SCALE GENOMIC DNA]</scope>
    <source>
        <strain evidence="3">IL3000</strain>
    </source>
</reference>
<organism evidence="2 3">
    <name type="scientific">Trypanosoma congolense (strain IL3000)</name>
    <dbReference type="NCBI Taxonomy" id="1068625"/>
    <lineage>
        <taxon>Eukaryota</taxon>
        <taxon>Discoba</taxon>
        <taxon>Euglenozoa</taxon>
        <taxon>Kinetoplastea</taxon>
        <taxon>Metakinetoplastina</taxon>
        <taxon>Trypanosomatida</taxon>
        <taxon>Trypanosomatidae</taxon>
        <taxon>Trypanosoma</taxon>
        <taxon>Nannomonas</taxon>
    </lineage>
</organism>
<evidence type="ECO:0000313" key="3">
    <source>
        <dbReference type="Proteomes" id="UP000000702"/>
    </source>
</evidence>